<organism evidence="2 3">
    <name type="scientific">Hydrogenibacillus schlegelii</name>
    <name type="common">Bacillus schlegelii</name>
    <dbReference type="NCBI Taxonomy" id="1484"/>
    <lineage>
        <taxon>Bacteria</taxon>
        <taxon>Bacillati</taxon>
        <taxon>Bacillota</taxon>
        <taxon>Bacilli</taxon>
        <taxon>Bacillales</taxon>
        <taxon>Bacillales Family X. Incertae Sedis</taxon>
        <taxon>Hydrogenibacillus</taxon>
    </lineage>
</organism>
<comment type="caution">
    <text evidence="2">The sequence shown here is derived from an EMBL/GenBank/DDBJ whole genome shotgun (WGS) entry which is preliminary data.</text>
</comment>
<keyword evidence="1" id="KW-0812">Transmembrane</keyword>
<accession>A0A2T5G414</accession>
<feature type="transmembrane region" description="Helical" evidence="1">
    <location>
        <begin position="64"/>
        <end position="83"/>
    </location>
</feature>
<keyword evidence="1" id="KW-1133">Transmembrane helix</keyword>
<sequence length="91" mass="9802">MTAFLFSTIIVFSSAVAKLVVVPFRRRLLRHPELLPGVLAAFAAVAGSLLLAAGRYPPAGIGPVHFLFALALDLTGWGVWAFLGRREVKVE</sequence>
<gene>
    <name evidence="2" type="ORF">HSCHL_2038</name>
</gene>
<feature type="transmembrane region" description="Helical" evidence="1">
    <location>
        <begin position="33"/>
        <end position="52"/>
    </location>
</feature>
<keyword evidence="1" id="KW-0472">Membrane</keyword>
<protein>
    <submittedName>
        <fullName evidence="2">Uncharacterized protein</fullName>
    </submittedName>
</protein>
<dbReference type="AlphaFoldDB" id="A0A2T5G414"/>
<reference evidence="2 3" key="1">
    <citation type="submission" date="2017-08" db="EMBL/GenBank/DDBJ databases">
        <title>Burning lignite coal seam in the remote Altai Mountains harbors a hydrogen-driven thermophilic microbial community.</title>
        <authorList>
            <person name="Kadnikov V.V."/>
            <person name="Mardanov A.V."/>
            <person name="Ivasenko D."/>
            <person name="Beletsky A.V."/>
            <person name="Karnachuk O.V."/>
            <person name="Ravin N.V."/>
        </authorList>
    </citation>
    <scope>NUCLEOTIDE SEQUENCE [LARGE SCALE GENOMIC DNA]</scope>
    <source>
        <strain evidence="2">AL33</strain>
    </source>
</reference>
<evidence type="ECO:0000313" key="3">
    <source>
        <dbReference type="Proteomes" id="UP000244180"/>
    </source>
</evidence>
<dbReference type="RefSeq" id="WP_273000790.1">
    <property type="nucleotide sequence ID" value="NZ_PEBV01000061.1"/>
</dbReference>
<proteinExistence type="predicted"/>
<dbReference type="EMBL" id="PEBV01000061">
    <property type="protein sequence ID" value="PTQ50926.1"/>
    <property type="molecule type" value="Genomic_DNA"/>
</dbReference>
<name>A0A2T5G414_HYDSH</name>
<evidence type="ECO:0000313" key="2">
    <source>
        <dbReference type="EMBL" id="PTQ50926.1"/>
    </source>
</evidence>
<evidence type="ECO:0000256" key="1">
    <source>
        <dbReference type="SAM" id="Phobius"/>
    </source>
</evidence>
<dbReference type="Proteomes" id="UP000244180">
    <property type="component" value="Unassembled WGS sequence"/>
</dbReference>